<evidence type="ECO:0000256" key="5">
    <source>
        <dbReference type="ARBA" id="ARBA00022777"/>
    </source>
</evidence>
<keyword evidence="5" id="KW-0418">Kinase</keyword>
<dbReference type="PANTHER" id="PTHR43304">
    <property type="entry name" value="PHYTOCHROME-LIKE PROTEIN CPH1"/>
    <property type="match status" value="1"/>
</dbReference>
<evidence type="ECO:0000256" key="6">
    <source>
        <dbReference type="ARBA" id="ARBA00023012"/>
    </source>
</evidence>
<accession>A0A1D9G7C5</accession>
<dbReference type="Pfam" id="PF02518">
    <property type="entry name" value="HATPase_c"/>
    <property type="match status" value="1"/>
</dbReference>
<gene>
    <name evidence="10" type="ORF">BJP36_29490</name>
</gene>
<dbReference type="CDD" id="cd19920">
    <property type="entry name" value="REC_PA4781-like"/>
    <property type="match status" value="1"/>
</dbReference>
<evidence type="ECO:0000313" key="10">
    <source>
        <dbReference type="EMBL" id="AOY83434.1"/>
    </source>
</evidence>
<dbReference type="InterPro" id="IPR003661">
    <property type="entry name" value="HisK_dim/P_dom"/>
</dbReference>
<dbReference type="Proteomes" id="UP000176944">
    <property type="component" value="Chromosome"/>
</dbReference>
<sequence>MTFTQTKTPLDITQIKTPKGNILVVDDIPENLHLLSDTLTEQGYDVRGVINGSMALRVAHSVLPDLILLDIKMPDMNGYEVCQRLKTSESTRHIPVIFLSALNEVIDKVKAFEVGGVDYISKPFQVKEVLARVENQLTIQSLQKQLWAKNLALETTNQELERSNRELEQFAHVLCHDLNQPLQSIILHTDMLNINYQDRLDIKGEGYITKIRDSSLRMKTFMQDLLVYAKVGADSQEITSTDCNIVLGQVLDNLKAAISEKNALITHDSLPTVNVSQTQLIQLFQNLISNAIKFQAPGKSPQVKVSVKPVDNSDVFGGEDTGMRASRDSEHGILPEVGRVSSINATGFQENGRNSLEHGGNYWLFGVHDNGIGMEPDQRSHIFEIFQRLHSNKDYPGTGIGLATCKKIVENHGGQIGVESSPGVGSTFYFTLPAQH</sequence>
<protein>
    <recommendedName>
        <fullName evidence="2">histidine kinase</fullName>
        <ecNumber evidence="2">2.7.13.3</ecNumber>
    </recommendedName>
</protein>
<feature type="modified residue" description="4-aspartylphosphate" evidence="7">
    <location>
        <position position="70"/>
    </location>
</feature>
<keyword evidence="6" id="KW-0902">Two-component regulatory system</keyword>
<feature type="domain" description="Response regulatory" evidence="9">
    <location>
        <begin position="21"/>
        <end position="137"/>
    </location>
</feature>
<evidence type="ECO:0000256" key="4">
    <source>
        <dbReference type="ARBA" id="ARBA00022679"/>
    </source>
</evidence>
<dbReference type="InterPro" id="IPR001789">
    <property type="entry name" value="Sig_transdc_resp-reg_receiver"/>
</dbReference>
<dbReference type="CDD" id="cd00082">
    <property type="entry name" value="HisKA"/>
    <property type="match status" value="1"/>
</dbReference>
<evidence type="ECO:0000313" key="11">
    <source>
        <dbReference type="Proteomes" id="UP000176944"/>
    </source>
</evidence>
<name>A0A1D9G7C5_MOOP1</name>
<dbReference type="InterPro" id="IPR011006">
    <property type="entry name" value="CheY-like_superfamily"/>
</dbReference>
<evidence type="ECO:0000259" key="8">
    <source>
        <dbReference type="PROSITE" id="PS50109"/>
    </source>
</evidence>
<dbReference type="SUPFAM" id="SSF52172">
    <property type="entry name" value="CheY-like"/>
    <property type="match status" value="1"/>
</dbReference>
<organism evidence="10 11">
    <name type="scientific">Moorena producens (strain JHB)</name>
    <dbReference type="NCBI Taxonomy" id="1454205"/>
    <lineage>
        <taxon>Bacteria</taxon>
        <taxon>Bacillati</taxon>
        <taxon>Cyanobacteriota</taxon>
        <taxon>Cyanophyceae</taxon>
        <taxon>Coleofasciculales</taxon>
        <taxon>Coleofasciculaceae</taxon>
        <taxon>Moorena</taxon>
    </lineage>
</organism>
<dbReference type="PROSITE" id="PS50110">
    <property type="entry name" value="RESPONSE_REGULATORY"/>
    <property type="match status" value="1"/>
</dbReference>
<dbReference type="InterPro" id="IPR005467">
    <property type="entry name" value="His_kinase_dom"/>
</dbReference>
<dbReference type="SUPFAM" id="SSF47384">
    <property type="entry name" value="Homodimeric domain of signal transducing histidine kinase"/>
    <property type="match status" value="1"/>
</dbReference>
<dbReference type="PANTHER" id="PTHR43304:SF1">
    <property type="entry name" value="PAC DOMAIN-CONTAINING PROTEIN"/>
    <property type="match status" value="1"/>
</dbReference>
<keyword evidence="3 7" id="KW-0597">Phosphoprotein</keyword>
<dbReference type="InterPro" id="IPR036890">
    <property type="entry name" value="HATPase_C_sf"/>
</dbReference>
<dbReference type="InterPro" id="IPR004358">
    <property type="entry name" value="Sig_transdc_His_kin-like_C"/>
</dbReference>
<proteinExistence type="predicted"/>
<dbReference type="Gene3D" id="3.30.565.10">
    <property type="entry name" value="Histidine kinase-like ATPase, C-terminal domain"/>
    <property type="match status" value="1"/>
</dbReference>
<dbReference type="InterPro" id="IPR052162">
    <property type="entry name" value="Sensor_kinase/Photoreceptor"/>
</dbReference>
<dbReference type="EMBL" id="CP017708">
    <property type="protein sequence ID" value="AOY83434.1"/>
    <property type="molecule type" value="Genomic_DNA"/>
</dbReference>
<dbReference type="InterPro" id="IPR036097">
    <property type="entry name" value="HisK_dim/P_sf"/>
</dbReference>
<dbReference type="Pfam" id="PF00512">
    <property type="entry name" value="HisKA"/>
    <property type="match status" value="1"/>
</dbReference>
<feature type="domain" description="Histidine kinase" evidence="8">
    <location>
        <begin position="173"/>
        <end position="436"/>
    </location>
</feature>
<dbReference type="InterPro" id="IPR003594">
    <property type="entry name" value="HATPase_dom"/>
</dbReference>
<dbReference type="AlphaFoldDB" id="A0A1D9G7C5"/>
<reference evidence="11" key="1">
    <citation type="submission" date="2016-10" db="EMBL/GenBank/DDBJ databases">
        <title>Comparative genomics uncovers the prolific and rare metabolic potential of the cyanobacterial genus Moorea.</title>
        <authorList>
            <person name="Leao T."/>
            <person name="Castelao G."/>
            <person name="Korobeynikov A."/>
            <person name="Monroe E.A."/>
            <person name="Podell S."/>
            <person name="Glukhov E."/>
            <person name="Allen E."/>
            <person name="Gerwick W.H."/>
            <person name="Gerwick L."/>
        </authorList>
    </citation>
    <scope>NUCLEOTIDE SEQUENCE [LARGE SCALE GENOMIC DNA]</scope>
    <source>
        <strain evidence="11">JHB</strain>
    </source>
</reference>
<evidence type="ECO:0000256" key="2">
    <source>
        <dbReference type="ARBA" id="ARBA00012438"/>
    </source>
</evidence>
<dbReference type="GO" id="GO:0000155">
    <property type="term" value="F:phosphorelay sensor kinase activity"/>
    <property type="evidence" value="ECO:0007669"/>
    <property type="project" value="InterPro"/>
</dbReference>
<dbReference type="Gene3D" id="1.10.287.130">
    <property type="match status" value="1"/>
</dbReference>
<comment type="catalytic activity">
    <reaction evidence="1">
        <text>ATP + protein L-histidine = ADP + protein N-phospho-L-histidine.</text>
        <dbReference type="EC" id="2.7.13.3"/>
    </reaction>
</comment>
<evidence type="ECO:0000256" key="7">
    <source>
        <dbReference type="PROSITE-ProRule" id="PRU00169"/>
    </source>
</evidence>
<dbReference type="SUPFAM" id="SSF55874">
    <property type="entry name" value="ATPase domain of HSP90 chaperone/DNA topoisomerase II/histidine kinase"/>
    <property type="match status" value="1"/>
</dbReference>
<dbReference type="EC" id="2.7.13.3" evidence="2"/>
<dbReference type="PRINTS" id="PR00344">
    <property type="entry name" value="BCTRLSENSOR"/>
</dbReference>
<dbReference type="Gene3D" id="3.40.50.2300">
    <property type="match status" value="1"/>
</dbReference>
<dbReference type="PROSITE" id="PS50109">
    <property type="entry name" value="HIS_KIN"/>
    <property type="match status" value="1"/>
</dbReference>
<dbReference type="Pfam" id="PF00072">
    <property type="entry name" value="Response_reg"/>
    <property type="match status" value="1"/>
</dbReference>
<dbReference type="SMART" id="SM00388">
    <property type="entry name" value="HisKA"/>
    <property type="match status" value="1"/>
</dbReference>
<evidence type="ECO:0000256" key="1">
    <source>
        <dbReference type="ARBA" id="ARBA00000085"/>
    </source>
</evidence>
<dbReference type="SMART" id="SM00448">
    <property type="entry name" value="REC"/>
    <property type="match status" value="1"/>
</dbReference>
<evidence type="ECO:0000256" key="3">
    <source>
        <dbReference type="ARBA" id="ARBA00022553"/>
    </source>
</evidence>
<dbReference type="SMART" id="SM00387">
    <property type="entry name" value="HATPase_c"/>
    <property type="match status" value="1"/>
</dbReference>
<evidence type="ECO:0000259" key="9">
    <source>
        <dbReference type="PROSITE" id="PS50110"/>
    </source>
</evidence>
<keyword evidence="4" id="KW-0808">Transferase</keyword>